<keyword evidence="10" id="KW-0472">Membrane</keyword>
<dbReference type="InterPro" id="IPR003594">
    <property type="entry name" value="HATPase_dom"/>
</dbReference>
<dbReference type="InterPro" id="IPR036097">
    <property type="entry name" value="HisK_dim/P_sf"/>
</dbReference>
<dbReference type="SMART" id="SM00388">
    <property type="entry name" value="HisKA"/>
    <property type="match status" value="1"/>
</dbReference>
<keyword evidence="7" id="KW-0547">Nucleotide-binding</keyword>
<dbReference type="InterPro" id="IPR004358">
    <property type="entry name" value="Sig_transdc_His_kin-like_C"/>
</dbReference>
<dbReference type="Gene3D" id="1.10.287.130">
    <property type="match status" value="1"/>
</dbReference>
<evidence type="ECO:0000256" key="8">
    <source>
        <dbReference type="ARBA" id="ARBA00022777"/>
    </source>
</evidence>
<dbReference type="InterPro" id="IPR003661">
    <property type="entry name" value="HisK_dim/P_dom"/>
</dbReference>
<keyword evidence="14" id="KW-1185">Reference proteome</keyword>
<keyword evidence="5" id="KW-0597">Phosphoprotein</keyword>
<feature type="domain" description="HAMP" evidence="12">
    <location>
        <begin position="158"/>
        <end position="210"/>
    </location>
</feature>
<dbReference type="CDD" id="cd00082">
    <property type="entry name" value="HisKA"/>
    <property type="match status" value="1"/>
</dbReference>
<dbReference type="GO" id="GO:0005524">
    <property type="term" value="F:ATP binding"/>
    <property type="evidence" value="ECO:0007669"/>
    <property type="project" value="UniProtKB-KW"/>
</dbReference>
<keyword evidence="8" id="KW-0418">Kinase</keyword>
<keyword evidence="10" id="KW-0812">Transmembrane</keyword>
<dbReference type="InterPro" id="IPR050980">
    <property type="entry name" value="2C_sensor_his_kinase"/>
</dbReference>
<dbReference type="InterPro" id="IPR003660">
    <property type="entry name" value="HAMP_dom"/>
</dbReference>
<gene>
    <name evidence="13" type="ORF">N8I74_00875</name>
</gene>
<evidence type="ECO:0000313" key="13">
    <source>
        <dbReference type="EMBL" id="UXY15600.1"/>
    </source>
</evidence>
<evidence type="ECO:0000313" key="14">
    <source>
        <dbReference type="Proteomes" id="UP001061302"/>
    </source>
</evidence>
<dbReference type="PRINTS" id="PR00344">
    <property type="entry name" value="BCTRLSENSOR"/>
</dbReference>
<evidence type="ECO:0000256" key="4">
    <source>
        <dbReference type="ARBA" id="ARBA00022475"/>
    </source>
</evidence>
<organism evidence="13 14">
    <name type="scientific">Chitiniphilus purpureus</name>
    <dbReference type="NCBI Taxonomy" id="2981137"/>
    <lineage>
        <taxon>Bacteria</taxon>
        <taxon>Pseudomonadati</taxon>
        <taxon>Pseudomonadota</taxon>
        <taxon>Betaproteobacteria</taxon>
        <taxon>Neisseriales</taxon>
        <taxon>Chitinibacteraceae</taxon>
        <taxon>Chitiniphilus</taxon>
    </lineage>
</organism>
<dbReference type="Proteomes" id="UP001061302">
    <property type="component" value="Chromosome"/>
</dbReference>
<evidence type="ECO:0000256" key="6">
    <source>
        <dbReference type="ARBA" id="ARBA00022679"/>
    </source>
</evidence>
<name>A0ABY6DMJ8_9NEIS</name>
<comment type="subcellular location">
    <subcellularLocation>
        <location evidence="2">Cell membrane</location>
        <topology evidence="2">Multi-pass membrane protein</topology>
    </subcellularLocation>
</comment>
<keyword evidence="4" id="KW-1003">Cell membrane</keyword>
<evidence type="ECO:0000256" key="1">
    <source>
        <dbReference type="ARBA" id="ARBA00000085"/>
    </source>
</evidence>
<dbReference type="PROSITE" id="PS50885">
    <property type="entry name" value="HAMP"/>
    <property type="match status" value="1"/>
</dbReference>
<keyword evidence="6" id="KW-0808">Transferase</keyword>
<evidence type="ECO:0000256" key="3">
    <source>
        <dbReference type="ARBA" id="ARBA00012438"/>
    </source>
</evidence>
<dbReference type="InterPro" id="IPR036890">
    <property type="entry name" value="HATPase_C_sf"/>
</dbReference>
<dbReference type="RefSeq" id="WP_263125018.1">
    <property type="nucleotide sequence ID" value="NZ_CP106753.1"/>
</dbReference>
<keyword evidence="9 13" id="KW-0067">ATP-binding</keyword>
<dbReference type="Pfam" id="PF02518">
    <property type="entry name" value="HATPase_c"/>
    <property type="match status" value="1"/>
</dbReference>
<dbReference type="PROSITE" id="PS50109">
    <property type="entry name" value="HIS_KIN"/>
    <property type="match status" value="1"/>
</dbReference>
<accession>A0ABY6DMJ8</accession>
<protein>
    <recommendedName>
        <fullName evidence="3">histidine kinase</fullName>
        <ecNumber evidence="3">2.7.13.3</ecNumber>
    </recommendedName>
</protein>
<feature type="domain" description="Histidine kinase" evidence="11">
    <location>
        <begin position="218"/>
        <end position="427"/>
    </location>
</feature>
<evidence type="ECO:0000256" key="7">
    <source>
        <dbReference type="ARBA" id="ARBA00022741"/>
    </source>
</evidence>
<evidence type="ECO:0000256" key="5">
    <source>
        <dbReference type="ARBA" id="ARBA00022553"/>
    </source>
</evidence>
<evidence type="ECO:0000256" key="9">
    <source>
        <dbReference type="ARBA" id="ARBA00022840"/>
    </source>
</evidence>
<dbReference type="SUPFAM" id="SSF47384">
    <property type="entry name" value="Homodimeric domain of signal transducing histidine kinase"/>
    <property type="match status" value="1"/>
</dbReference>
<reference evidence="13" key="1">
    <citation type="submission" date="2022-10" db="EMBL/GenBank/DDBJ databases">
        <title>Chitiniphilus purpureus sp. nov., a novel chitin-degrading bacterium isolated from crawfish pond sediment.</title>
        <authorList>
            <person name="Li K."/>
        </authorList>
    </citation>
    <scope>NUCLEOTIDE SEQUENCE</scope>
    <source>
        <strain evidence="13">CD1</strain>
    </source>
</reference>
<evidence type="ECO:0000256" key="10">
    <source>
        <dbReference type="SAM" id="Phobius"/>
    </source>
</evidence>
<comment type="catalytic activity">
    <reaction evidence="1">
        <text>ATP + protein L-histidine = ADP + protein N-phospho-L-histidine.</text>
        <dbReference type="EC" id="2.7.13.3"/>
    </reaction>
</comment>
<dbReference type="InterPro" id="IPR005467">
    <property type="entry name" value="His_kinase_dom"/>
</dbReference>
<dbReference type="EC" id="2.7.13.3" evidence="3"/>
<dbReference type="PANTHER" id="PTHR44936">
    <property type="entry name" value="SENSOR PROTEIN CREC"/>
    <property type="match status" value="1"/>
</dbReference>
<dbReference type="PANTHER" id="PTHR44936:SF10">
    <property type="entry name" value="SENSOR PROTEIN RSTB"/>
    <property type="match status" value="1"/>
</dbReference>
<dbReference type="SUPFAM" id="SSF55874">
    <property type="entry name" value="ATPase domain of HSP90 chaperone/DNA topoisomerase II/histidine kinase"/>
    <property type="match status" value="1"/>
</dbReference>
<dbReference type="Pfam" id="PF00512">
    <property type="entry name" value="HisKA"/>
    <property type="match status" value="1"/>
</dbReference>
<sequence length="435" mass="48878">MRKLFLRFYLTVVVCFLASGLLIGTLYKQMLERINRQYLNDVFQSTIIIVENELGALPQSLWHDEIARLRNKLPVPVNIEAVEDYQLTAPVLQSLMGGETLYLPRRNIYIHRIPDTQLAIELGPVTYLARLDSVSWPDVLGLILMSAALGIPTWLWLRPFWRDLLALVRQSRKLGTGDFSARTRLEPSSPLAPLSGTINRMAQDIEELSSSRQAMIDAISHDVRTPLARLRYRLEAVKAGAAVDGFVAGAERDLQQMDQLVEEWLTLRTLERPEMQPELQPFEALPWLTRQLDELAVNGAPVTLVNATGHDEPWLWADRYYLGRALGNLVSNAWRYGGGRIRVTLAWQNGEARLEVDDDGPGIPSEARERLRKPFERLEGSRNRNTGGHGLGLAITAMIMRGHQGQLLMSDSDLGGAQLVLVWPTPITAEETPAL</sequence>
<dbReference type="EMBL" id="CP106753">
    <property type="protein sequence ID" value="UXY15600.1"/>
    <property type="molecule type" value="Genomic_DNA"/>
</dbReference>
<dbReference type="Gene3D" id="3.30.565.10">
    <property type="entry name" value="Histidine kinase-like ATPase, C-terminal domain"/>
    <property type="match status" value="1"/>
</dbReference>
<evidence type="ECO:0000259" key="11">
    <source>
        <dbReference type="PROSITE" id="PS50109"/>
    </source>
</evidence>
<keyword evidence="10" id="KW-1133">Transmembrane helix</keyword>
<evidence type="ECO:0000259" key="12">
    <source>
        <dbReference type="PROSITE" id="PS50885"/>
    </source>
</evidence>
<feature type="transmembrane region" description="Helical" evidence="10">
    <location>
        <begin position="6"/>
        <end position="27"/>
    </location>
</feature>
<dbReference type="SMART" id="SM00387">
    <property type="entry name" value="HATPase_c"/>
    <property type="match status" value="1"/>
</dbReference>
<proteinExistence type="predicted"/>
<evidence type="ECO:0000256" key="2">
    <source>
        <dbReference type="ARBA" id="ARBA00004651"/>
    </source>
</evidence>